<feature type="domain" description="Bifunctional inhibitor/plant lipid transfer protein/seed storage helical" evidence="7">
    <location>
        <begin position="27"/>
        <end position="111"/>
    </location>
</feature>
<dbReference type="SMART" id="SM00499">
    <property type="entry name" value="AAI"/>
    <property type="match status" value="1"/>
</dbReference>
<evidence type="ECO:0000313" key="8">
    <source>
        <dbReference type="EMBL" id="GAA0173960.1"/>
    </source>
</evidence>
<feature type="signal peptide" evidence="6">
    <location>
        <begin position="1"/>
        <end position="24"/>
    </location>
</feature>
<feature type="chain" id="PRO_5043382853" description="Non-specific lipid-transfer protein" evidence="6">
    <location>
        <begin position="25"/>
        <end position="124"/>
    </location>
</feature>
<dbReference type="PRINTS" id="PR00382">
    <property type="entry name" value="LIPIDTRNSFER"/>
</dbReference>
<organism evidence="8 9">
    <name type="scientific">Lithospermum erythrorhizon</name>
    <name type="common">Purple gromwell</name>
    <name type="synonym">Lithospermum officinale var. erythrorhizon</name>
    <dbReference type="NCBI Taxonomy" id="34254"/>
    <lineage>
        <taxon>Eukaryota</taxon>
        <taxon>Viridiplantae</taxon>
        <taxon>Streptophyta</taxon>
        <taxon>Embryophyta</taxon>
        <taxon>Tracheophyta</taxon>
        <taxon>Spermatophyta</taxon>
        <taxon>Magnoliopsida</taxon>
        <taxon>eudicotyledons</taxon>
        <taxon>Gunneridae</taxon>
        <taxon>Pentapetalae</taxon>
        <taxon>asterids</taxon>
        <taxon>lamiids</taxon>
        <taxon>Boraginales</taxon>
        <taxon>Boraginaceae</taxon>
        <taxon>Boraginoideae</taxon>
        <taxon>Lithospermeae</taxon>
        <taxon>Lithospermum</taxon>
    </lineage>
</organism>
<dbReference type="AlphaFoldDB" id="A0AAV3RFR1"/>
<dbReference type="Gene3D" id="1.10.110.10">
    <property type="entry name" value="Plant lipid-transfer and hydrophobic proteins"/>
    <property type="match status" value="1"/>
</dbReference>
<keyword evidence="9" id="KW-1185">Reference proteome</keyword>
<evidence type="ECO:0000256" key="1">
    <source>
        <dbReference type="ARBA" id="ARBA00009748"/>
    </source>
</evidence>
<evidence type="ECO:0000259" key="7">
    <source>
        <dbReference type="SMART" id="SM00499"/>
    </source>
</evidence>
<gene>
    <name evidence="8" type="ORF">LIER_27454</name>
</gene>
<evidence type="ECO:0000256" key="5">
    <source>
        <dbReference type="RuleBase" id="RU000628"/>
    </source>
</evidence>
<dbReference type="FunFam" id="1.10.110.10:FF:000002">
    <property type="entry name" value="Non-specific lipid-transfer protein"/>
    <property type="match status" value="1"/>
</dbReference>
<dbReference type="EMBL" id="BAABME010008844">
    <property type="protein sequence ID" value="GAA0173960.1"/>
    <property type="molecule type" value="Genomic_DNA"/>
</dbReference>
<keyword evidence="4" id="KW-1015">Disulfide bond</keyword>
<evidence type="ECO:0000313" key="9">
    <source>
        <dbReference type="Proteomes" id="UP001454036"/>
    </source>
</evidence>
<dbReference type="SUPFAM" id="SSF47699">
    <property type="entry name" value="Bifunctional inhibitor/lipid-transfer protein/seed storage 2S albumin"/>
    <property type="match status" value="1"/>
</dbReference>
<dbReference type="InterPro" id="IPR036312">
    <property type="entry name" value="Bifun_inhib/LTP/seed_sf"/>
</dbReference>
<evidence type="ECO:0000256" key="6">
    <source>
        <dbReference type="SAM" id="SignalP"/>
    </source>
</evidence>
<evidence type="ECO:0000256" key="3">
    <source>
        <dbReference type="ARBA" id="ARBA00023121"/>
    </source>
</evidence>
<evidence type="ECO:0000256" key="4">
    <source>
        <dbReference type="ARBA" id="ARBA00023157"/>
    </source>
</evidence>
<dbReference type="InterPro" id="IPR016140">
    <property type="entry name" value="Bifunc_inhib/LTP/seed_store"/>
</dbReference>
<comment type="caution">
    <text evidence="8">The sequence shown here is derived from an EMBL/GenBank/DDBJ whole genome shotgun (WGS) entry which is preliminary data.</text>
</comment>
<reference evidence="8 9" key="1">
    <citation type="submission" date="2024-01" db="EMBL/GenBank/DDBJ databases">
        <title>The complete chloroplast genome sequence of Lithospermum erythrorhizon: insights into the phylogenetic relationship among Boraginaceae species and the maternal lineages of purple gromwells.</title>
        <authorList>
            <person name="Okada T."/>
            <person name="Watanabe K."/>
        </authorList>
    </citation>
    <scope>NUCLEOTIDE SEQUENCE [LARGE SCALE GENOMIC DNA]</scope>
</reference>
<evidence type="ECO:0000256" key="2">
    <source>
        <dbReference type="ARBA" id="ARBA00022448"/>
    </source>
</evidence>
<keyword evidence="6" id="KW-0732">Signal</keyword>
<comment type="function">
    <text evidence="5">Plant non-specific lipid-transfer proteins transfer phospholipids as well as galactolipids across membranes. May play a role in wax or cutin deposition in the cell walls of expanding epidermal cells and certain secretory tissues.</text>
</comment>
<dbReference type="Proteomes" id="UP001454036">
    <property type="component" value="Unassembled WGS sequence"/>
</dbReference>
<dbReference type="CDD" id="cd01960">
    <property type="entry name" value="nsLTP1"/>
    <property type="match status" value="1"/>
</dbReference>
<dbReference type="InterPro" id="IPR000528">
    <property type="entry name" value="Plant_nsLTP"/>
</dbReference>
<name>A0AAV3RFR1_LITER</name>
<accession>A0AAV3RFR1</accession>
<protein>
    <recommendedName>
        <fullName evidence="5">Non-specific lipid-transfer protein</fullName>
    </recommendedName>
</protein>
<dbReference type="GO" id="GO:0006869">
    <property type="term" value="P:lipid transport"/>
    <property type="evidence" value="ECO:0007669"/>
    <property type="project" value="InterPro"/>
</dbReference>
<comment type="similarity">
    <text evidence="1 5">Belongs to the plant LTP family.</text>
</comment>
<sequence>MEMFAKITCIALLCMVLVAPHAEALSCGQVSNYLAPCLNYLKSGGAVPGNCCGGVKGLNSAARSTPDRQTACKCIKSLASSVSAINGGNAASLPGKCGVSIPYKISPSVDCSKYVFFLMNALSF</sequence>
<keyword evidence="2 5" id="KW-0813">Transport</keyword>
<dbReference type="GO" id="GO:0008289">
    <property type="term" value="F:lipid binding"/>
    <property type="evidence" value="ECO:0007669"/>
    <property type="project" value="UniProtKB-KW"/>
</dbReference>
<dbReference type="PANTHER" id="PTHR33076">
    <property type="entry name" value="NON-SPECIFIC LIPID-TRANSFER PROTEIN 2-RELATED"/>
    <property type="match status" value="1"/>
</dbReference>
<keyword evidence="3 5" id="KW-0446">Lipid-binding</keyword>
<proteinExistence type="inferred from homology"/>
<dbReference type="Pfam" id="PF00234">
    <property type="entry name" value="Tryp_alpha_amyl"/>
    <property type="match status" value="1"/>
</dbReference>